<dbReference type="RefSeq" id="WP_066598901.1">
    <property type="nucleotide sequence ID" value="NZ_FORY01000034.1"/>
</dbReference>
<dbReference type="AlphaFoldDB" id="A0A1I3WY46"/>
<keyword evidence="2" id="KW-1185">Reference proteome</keyword>
<gene>
    <name evidence="1" type="ORF">SAMN04488138_1342</name>
</gene>
<dbReference type="Gene3D" id="2.60.120.200">
    <property type="match status" value="1"/>
</dbReference>
<accession>A0A1I3WY46</accession>
<dbReference type="Pfam" id="PF14099">
    <property type="entry name" value="Polysacc_lyase"/>
    <property type="match status" value="1"/>
</dbReference>
<proteinExistence type="predicted"/>
<dbReference type="GeneID" id="98667026"/>
<dbReference type="InterPro" id="IPR025975">
    <property type="entry name" value="Polysacc_lyase"/>
</dbReference>
<protein>
    <submittedName>
        <fullName evidence="1">Polysaccharide lyase</fullName>
    </submittedName>
</protein>
<reference evidence="1 2" key="1">
    <citation type="submission" date="2016-10" db="EMBL/GenBank/DDBJ databases">
        <authorList>
            <person name="de Groot N.N."/>
        </authorList>
    </citation>
    <scope>NUCLEOTIDE SEQUENCE [LARGE SCALE GENOMIC DNA]</scope>
    <source>
        <strain evidence="1 2">CGMCC 1.8891</strain>
    </source>
</reference>
<dbReference type="STRING" id="576117.SAMN04488138_1342"/>
<dbReference type="EMBL" id="FORY01000034">
    <property type="protein sequence ID" value="SFK12293.1"/>
    <property type="molecule type" value="Genomic_DNA"/>
</dbReference>
<sequence length="910" mass="98728">MPSDTNRQVTGTFETPDGEVFKNKTVTWYRSRRKVVAQGSTVIVDDPFRVTTDENGYLDVTVKAGSYLLMVKLKDADRYFNVTVPDSEGPHDFAACLDYEEVDDATLTQIQALVQQAIDAANRSEEEAAKLVYTYDDLDALQANAISGGDGTIHTTRKEGFSFVEGAASDYVISGVGLYEAGTRFSSLDALKKSVSGGVSFSIGTVVTAGRQSYIYHGIGTSIEGLDGWSVISPERSFSKSSRLTNYDDTRMALLDFENATFWTEREDPLSGRAEDYLTCTRSGNAWAFQPDGTIVTYGADIPVIGALGDDFGLIRLGNEKNWALNSYDPASWTDANGIMSAPEEFHVFGHDFVVLSGASSSHKISTGVDLSAGWSSGDVIPVRFTFSHGPGERFRAFIEDTASGDIVQVSVSGPYVNVNTETLGAVSNQVLRNFGNVSVLEFYLTLSSDLSATDVEISVGTGVGDTTYKTFFSGVDFGSSGDVLTSPIKTTTAVKTNNRDVVMVRQDLLNDFSAASSYVSFEIVQKVSGSTPHIEFSDGSKSVLFRSNEDGTYLTVDGGSSNLITGEGGGEVVGTSLVRGYFGERHGMSCGGQPVYSKAASSDVDYQISPNEIYIGSATSGASGVVRRVKLARGRVDTTPSRITASYDFYDPQIERAGYEKMISSGSILSGANGKPLQFLGDYPLEHTRHMAEPGDEVTSSDLSNGNFRSELSLGDSVPAAESFISYEFILAVEPHTAIGGAYPFFVCLQLKDEPDLGETGSSPVLALRVENAETYRLQTRTSAVDDVGAGTTPSPVIEYEWDYEPWEAHHIVLDFKDGRGEDIGLVRMWLNGRLVVNEEKVTGYNNDNEAYLKWGVYAGNGADASGKYASHFMNMRIRRDGRSWAENPFYELPNSAKKYPITLMPQEW</sequence>
<keyword evidence="1" id="KW-0456">Lyase</keyword>
<dbReference type="GO" id="GO:0016829">
    <property type="term" value="F:lyase activity"/>
    <property type="evidence" value="ECO:0007669"/>
    <property type="project" value="UniProtKB-KW"/>
</dbReference>
<organism evidence="1 2">
    <name type="scientific">Celeribacter halophilus</name>
    <dbReference type="NCBI Taxonomy" id="576117"/>
    <lineage>
        <taxon>Bacteria</taxon>
        <taxon>Pseudomonadati</taxon>
        <taxon>Pseudomonadota</taxon>
        <taxon>Alphaproteobacteria</taxon>
        <taxon>Rhodobacterales</taxon>
        <taxon>Roseobacteraceae</taxon>
        <taxon>Celeribacter</taxon>
    </lineage>
</organism>
<dbReference type="Proteomes" id="UP000183299">
    <property type="component" value="Unassembled WGS sequence"/>
</dbReference>
<evidence type="ECO:0000313" key="1">
    <source>
        <dbReference type="EMBL" id="SFK12293.1"/>
    </source>
</evidence>
<dbReference type="OrthoDB" id="7177295at2"/>
<name>A0A1I3WY46_9RHOB</name>
<evidence type="ECO:0000313" key="2">
    <source>
        <dbReference type="Proteomes" id="UP000183299"/>
    </source>
</evidence>